<dbReference type="NCBIfam" id="TIGR03920">
    <property type="entry name" value="T7SS_EccD"/>
    <property type="match status" value="1"/>
</dbReference>
<dbReference type="InterPro" id="IPR044049">
    <property type="entry name" value="EccD_transm"/>
</dbReference>
<feature type="transmembrane region" description="Helical" evidence="7">
    <location>
        <begin position="341"/>
        <end position="362"/>
    </location>
</feature>
<dbReference type="Pfam" id="PF19053">
    <property type="entry name" value="EccD"/>
    <property type="match status" value="1"/>
</dbReference>
<comment type="similarity">
    <text evidence="2">Belongs to the EccD/Snm4 family.</text>
</comment>
<feature type="transmembrane region" description="Helical" evidence="7">
    <location>
        <begin position="167"/>
        <end position="188"/>
    </location>
</feature>
<dbReference type="EMBL" id="JRPY01000113">
    <property type="protein sequence ID" value="KJX74555.1"/>
    <property type="molecule type" value="Genomic_DNA"/>
</dbReference>
<feature type="transmembrane region" description="Helical" evidence="7">
    <location>
        <begin position="368"/>
        <end position="387"/>
    </location>
</feature>
<evidence type="ECO:0000259" key="8">
    <source>
        <dbReference type="Pfam" id="PF19053"/>
    </source>
</evidence>
<dbReference type="InterPro" id="IPR006707">
    <property type="entry name" value="T7SS_EccD"/>
</dbReference>
<evidence type="ECO:0000256" key="7">
    <source>
        <dbReference type="SAM" id="Phobius"/>
    </source>
</evidence>
<feature type="transmembrane region" description="Helical" evidence="7">
    <location>
        <begin position="224"/>
        <end position="242"/>
    </location>
</feature>
<dbReference type="OrthoDB" id="4764676at2"/>
<evidence type="ECO:0000256" key="3">
    <source>
        <dbReference type="ARBA" id="ARBA00022475"/>
    </source>
</evidence>
<name>A0A0F4ESG5_9MYCO</name>
<dbReference type="Pfam" id="PF08817">
    <property type="entry name" value="YukD"/>
    <property type="match status" value="1"/>
</dbReference>
<evidence type="ECO:0000313" key="9">
    <source>
        <dbReference type="EMBL" id="KJX74555.1"/>
    </source>
</evidence>
<evidence type="ECO:0000256" key="2">
    <source>
        <dbReference type="ARBA" id="ARBA00006162"/>
    </source>
</evidence>
<dbReference type="Gene3D" id="3.10.20.90">
    <property type="entry name" value="Phosphatidylinositol 3-kinase Catalytic Subunit, Chain A, domain 1"/>
    <property type="match status" value="1"/>
</dbReference>
<feature type="transmembrane region" description="Helical" evidence="7">
    <location>
        <begin position="460"/>
        <end position="483"/>
    </location>
</feature>
<keyword evidence="5 7" id="KW-1133">Transmembrane helix</keyword>
<keyword evidence="6 7" id="KW-0472">Membrane</keyword>
<evidence type="ECO:0000256" key="4">
    <source>
        <dbReference type="ARBA" id="ARBA00022692"/>
    </source>
</evidence>
<dbReference type="InterPro" id="IPR024962">
    <property type="entry name" value="YukD-like"/>
</dbReference>
<dbReference type="RefSeq" id="WP_045843895.1">
    <property type="nucleotide sequence ID" value="NZ_CP155806.1"/>
</dbReference>
<dbReference type="AlphaFoldDB" id="A0A0F4ESG5"/>
<accession>A0A0F4ESG5</accession>
<sequence>MAYVFAEQFCEDPVTPGAVMPIVRVAVLADSRLTEMALPAELPLREILPAVKRLVVPAVSDGDSPLAASASSRLSLAPIGGAPFSLDASLDTVGVVDGDLLALQPVPVGPAAPGIVEDIADAAMIFSTSRLQSWGPKHIRRGALAAVTAVAVAATGLGVTYRAVTGALTGLLVVIAIAVCIASGGLVLRSRAARTGLVLSIAALVPIGAVFALVVPGIFGPAQVLLASAGVTAWSLIALIVPGPERAPVVAFFTATVVIGAAVMLAAGAELLWQLTPSTIGCGLIVTALMVTVEAAQLSALWARFPLPVIPAPGDPTPSAPSFQVLEDLPRRVRISDAHQSGFIAAAALLSMLGSVAIALRPETVSSVGWYVVAATGATATLRARVWDSASCKAWLLAQPYLVASVLLVFYTATGCYFAAWVAMLVLVVVALAWTVVALNPRIASPDSYSLPLRRLLGMVASGLDASLIPAMAYLVGLFSWVLDR</sequence>
<evidence type="ECO:0000256" key="5">
    <source>
        <dbReference type="ARBA" id="ARBA00022989"/>
    </source>
</evidence>
<dbReference type="Proteomes" id="UP000053699">
    <property type="component" value="Unassembled WGS sequence"/>
</dbReference>
<feature type="domain" description="EccD-like transmembrane" evidence="8">
    <location>
        <begin position="142"/>
        <end position="482"/>
    </location>
</feature>
<feature type="transmembrane region" description="Helical" evidence="7">
    <location>
        <begin position="195"/>
        <end position="218"/>
    </location>
</feature>
<dbReference type="PIRSF" id="PIRSF017804">
    <property type="entry name" value="Secretion_EccD1"/>
    <property type="match status" value="1"/>
</dbReference>
<feature type="transmembrane region" description="Helical" evidence="7">
    <location>
        <begin position="418"/>
        <end position="439"/>
    </location>
</feature>
<comment type="subcellular location">
    <subcellularLocation>
        <location evidence="1">Cell membrane</location>
        <topology evidence="1">Multi-pass membrane protein</topology>
    </subcellularLocation>
</comment>
<dbReference type="GO" id="GO:0005886">
    <property type="term" value="C:plasma membrane"/>
    <property type="evidence" value="ECO:0007669"/>
    <property type="project" value="UniProtKB-SubCell"/>
</dbReference>
<feature type="transmembrane region" description="Helical" evidence="7">
    <location>
        <begin position="142"/>
        <end position="161"/>
    </location>
</feature>
<dbReference type="STRING" id="480418.GCA_000975265_03634"/>
<feature type="transmembrane region" description="Helical" evidence="7">
    <location>
        <begin position="394"/>
        <end position="412"/>
    </location>
</feature>
<feature type="transmembrane region" description="Helical" evidence="7">
    <location>
        <begin position="249"/>
        <end position="269"/>
    </location>
</feature>
<organism evidence="9 10">
    <name type="scientific">Mycobacterium lepromatosis</name>
    <dbReference type="NCBI Taxonomy" id="480418"/>
    <lineage>
        <taxon>Bacteria</taxon>
        <taxon>Bacillati</taxon>
        <taxon>Actinomycetota</taxon>
        <taxon>Actinomycetes</taxon>
        <taxon>Mycobacteriales</taxon>
        <taxon>Mycobacteriaceae</taxon>
        <taxon>Mycobacterium</taxon>
    </lineage>
</organism>
<keyword evidence="3" id="KW-1003">Cell membrane</keyword>
<evidence type="ECO:0000313" key="10">
    <source>
        <dbReference type="Proteomes" id="UP000053699"/>
    </source>
</evidence>
<dbReference type="PATRIC" id="fig|480418.6.peg.5368"/>
<keyword evidence="4 7" id="KW-0812">Transmembrane</keyword>
<gene>
    <name evidence="9" type="primary">eccD3</name>
    <name evidence="9" type="ORF">MLPM_2529</name>
</gene>
<evidence type="ECO:0000256" key="1">
    <source>
        <dbReference type="ARBA" id="ARBA00004651"/>
    </source>
</evidence>
<proteinExistence type="inferred from homology"/>
<reference evidence="9 10" key="1">
    <citation type="journal article" date="2015" name="Proc. Natl. Acad. Sci. U.S.A.">
        <title>Insight into the evolution and origin of leprosy bacilli from the genome sequence of Mycobacterium lepromatosis.</title>
        <authorList>
            <person name="Singh P."/>
            <person name="Benjak A."/>
            <person name="Schuenemann V.J."/>
            <person name="Herbig A."/>
            <person name="Avanzi C."/>
            <person name="Busso P."/>
            <person name="Nieselt K."/>
            <person name="Krause J."/>
            <person name="Vera-Cabrera L."/>
            <person name="Cole S.T."/>
        </authorList>
    </citation>
    <scope>NUCLEOTIDE SEQUENCE [LARGE SCALE GENOMIC DNA]</scope>
    <source>
        <strain evidence="9 10">Mx1-22A</strain>
    </source>
</reference>
<comment type="caution">
    <text evidence="9">The sequence shown here is derived from an EMBL/GenBank/DDBJ whole genome shotgun (WGS) entry which is preliminary data.</text>
</comment>
<protein>
    <submittedName>
        <fullName evidence="9">ESX component EccD3</fullName>
    </submittedName>
</protein>
<feature type="transmembrane region" description="Helical" evidence="7">
    <location>
        <begin position="275"/>
        <end position="296"/>
    </location>
</feature>
<evidence type="ECO:0000256" key="6">
    <source>
        <dbReference type="ARBA" id="ARBA00023136"/>
    </source>
</evidence>
<keyword evidence="10" id="KW-1185">Reference proteome</keyword>